<proteinExistence type="predicted"/>
<dbReference type="Proteomes" id="UP001152888">
    <property type="component" value="Unassembled WGS sequence"/>
</dbReference>
<evidence type="ECO:0000313" key="2">
    <source>
        <dbReference type="Proteomes" id="UP001152888"/>
    </source>
</evidence>
<protein>
    <submittedName>
        <fullName evidence="1">Uncharacterized protein</fullName>
    </submittedName>
</protein>
<accession>A0A9P0MCI1</accession>
<dbReference type="AlphaFoldDB" id="A0A9P0MCI1"/>
<name>A0A9P0MCI1_ACAOB</name>
<keyword evidence="2" id="KW-1185">Reference proteome</keyword>
<comment type="caution">
    <text evidence="1">The sequence shown here is derived from an EMBL/GenBank/DDBJ whole genome shotgun (WGS) entry which is preliminary data.</text>
</comment>
<organism evidence="1 2">
    <name type="scientific">Acanthoscelides obtectus</name>
    <name type="common">Bean weevil</name>
    <name type="synonym">Bruchus obtectus</name>
    <dbReference type="NCBI Taxonomy" id="200917"/>
    <lineage>
        <taxon>Eukaryota</taxon>
        <taxon>Metazoa</taxon>
        <taxon>Ecdysozoa</taxon>
        <taxon>Arthropoda</taxon>
        <taxon>Hexapoda</taxon>
        <taxon>Insecta</taxon>
        <taxon>Pterygota</taxon>
        <taxon>Neoptera</taxon>
        <taxon>Endopterygota</taxon>
        <taxon>Coleoptera</taxon>
        <taxon>Polyphaga</taxon>
        <taxon>Cucujiformia</taxon>
        <taxon>Chrysomeloidea</taxon>
        <taxon>Chrysomelidae</taxon>
        <taxon>Bruchinae</taxon>
        <taxon>Bruchini</taxon>
        <taxon>Acanthoscelides</taxon>
    </lineage>
</organism>
<evidence type="ECO:0000313" key="1">
    <source>
        <dbReference type="EMBL" id="CAH2009176.1"/>
    </source>
</evidence>
<gene>
    <name evidence="1" type="ORF">ACAOBT_LOCUS30664</name>
</gene>
<reference evidence="1" key="1">
    <citation type="submission" date="2022-03" db="EMBL/GenBank/DDBJ databases">
        <authorList>
            <person name="Sayadi A."/>
        </authorList>
    </citation>
    <scope>NUCLEOTIDE SEQUENCE</scope>
</reference>
<dbReference type="OrthoDB" id="6818921at2759"/>
<dbReference type="EMBL" id="CAKOFQ010007863">
    <property type="protein sequence ID" value="CAH2009176.1"/>
    <property type="molecule type" value="Genomic_DNA"/>
</dbReference>
<sequence length="154" mass="17798">MGTDYMLLLLDEYMLRVGFGNTESDRTRSLDVMKELPWRHLLTNHNHWIKSLLQFKFLHKLFQNVESIASYDDIHEATESGKAIKRDLYQKLALKTFLLGLKEPLGTTVRCMKPTSLSGTLQLLNMGKEKNHDIRLGAAPILIGRTRSTLKNWR</sequence>